<feature type="region of interest" description="Disordered" evidence="1">
    <location>
        <begin position="234"/>
        <end position="264"/>
    </location>
</feature>
<evidence type="ECO:0000256" key="1">
    <source>
        <dbReference type="SAM" id="MobiDB-lite"/>
    </source>
</evidence>
<accession>A0A451AVT8</accession>
<dbReference type="AlphaFoldDB" id="A0A451AVT8"/>
<protein>
    <recommendedName>
        <fullName evidence="4">Nucleoside 2-deoxyribosyltransferase</fullName>
    </recommendedName>
</protein>
<evidence type="ECO:0008006" key="4">
    <source>
        <dbReference type="Google" id="ProtNLM"/>
    </source>
</evidence>
<dbReference type="EMBL" id="CAADGD010000024">
    <property type="protein sequence ID" value="VFK70170.1"/>
    <property type="molecule type" value="Genomic_DNA"/>
</dbReference>
<evidence type="ECO:0000313" key="2">
    <source>
        <dbReference type="EMBL" id="VFK59931.1"/>
    </source>
</evidence>
<gene>
    <name evidence="2" type="ORF">BECKUNK1418G_GA0071005_100951</name>
    <name evidence="3" type="ORF">BECKUNK1418H_GA0071006_102451</name>
</gene>
<reference evidence="3" key="1">
    <citation type="submission" date="2019-02" db="EMBL/GenBank/DDBJ databases">
        <authorList>
            <person name="Gruber-Vodicka R. H."/>
            <person name="Seah K. B. B."/>
        </authorList>
    </citation>
    <scope>NUCLEOTIDE SEQUENCE</scope>
    <source>
        <strain evidence="3">BECK_BY19</strain>
        <strain evidence="2">BECK_BY8</strain>
    </source>
</reference>
<name>A0A451AVT8_9GAMM</name>
<organism evidence="3">
    <name type="scientific">Candidatus Kentrum sp. UNK</name>
    <dbReference type="NCBI Taxonomy" id="2126344"/>
    <lineage>
        <taxon>Bacteria</taxon>
        <taxon>Pseudomonadati</taxon>
        <taxon>Pseudomonadota</taxon>
        <taxon>Gammaproteobacteria</taxon>
        <taxon>Candidatus Kentrum</taxon>
    </lineage>
</organism>
<evidence type="ECO:0000313" key="3">
    <source>
        <dbReference type="EMBL" id="VFK70170.1"/>
    </source>
</evidence>
<dbReference type="EMBL" id="CAADFZ010000009">
    <property type="protein sequence ID" value="VFK59931.1"/>
    <property type="molecule type" value="Genomic_DNA"/>
</dbReference>
<sequence length="264" mass="29492">MPKSAFVIMPIGDQSYGDLQITETELRERYDHLIREALLKASPNLEVTRADDVAMPGNITSDIITRIMHADIVVADITFPNPNIFYELGLRHACHNGTIIIKDREGPRAPFDVAHLRHIEYENTPPGLTALANRLRSVIAYFDRNPDSPDSSFQEIAKHSGFKFPNYSEESRDEPEPMAEAMLTLMGHPELFDLMMRSGQGEEIDQKEMIRLMGQDPAIAKVIVNALQKAGQLDSILPGPQAPSADALHTTRPGSPKSKKNRRK</sequence>
<proteinExistence type="predicted"/>